<comment type="caution">
    <text evidence="1">The sequence shown here is derived from an EMBL/GenBank/DDBJ whole genome shotgun (WGS) entry which is preliminary data.</text>
</comment>
<organism evidence="1 2">
    <name type="scientific">Candidatus Jettenia ecosi</name>
    <dbReference type="NCBI Taxonomy" id="2494326"/>
    <lineage>
        <taxon>Bacteria</taxon>
        <taxon>Pseudomonadati</taxon>
        <taxon>Planctomycetota</taxon>
        <taxon>Candidatus Brocadiia</taxon>
        <taxon>Candidatus Brocadiales</taxon>
        <taxon>Candidatus Brocadiaceae</taxon>
        <taxon>Candidatus Jettenia</taxon>
    </lineage>
</organism>
<protein>
    <submittedName>
        <fullName evidence="1">Uncharacterized protein</fullName>
    </submittedName>
</protein>
<accession>A0A533QAH1</accession>
<dbReference type="EMBL" id="SULG01000038">
    <property type="protein sequence ID" value="TLD41706.1"/>
    <property type="molecule type" value="Genomic_DNA"/>
</dbReference>
<proteinExistence type="predicted"/>
<evidence type="ECO:0000313" key="2">
    <source>
        <dbReference type="Proteomes" id="UP000319783"/>
    </source>
</evidence>
<dbReference type="Proteomes" id="UP000319783">
    <property type="component" value="Unassembled WGS sequence"/>
</dbReference>
<evidence type="ECO:0000313" key="1">
    <source>
        <dbReference type="EMBL" id="TLD41706.1"/>
    </source>
</evidence>
<gene>
    <name evidence="1" type="ORF">JETT_2001</name>
</gene>
<dbReference type="AlphaFoldDB" id="A0A533QAH1"/>
<sequence>MPYNQNPEWMTLKHGFRIPPLGHPSLRLSENAIAVFIVYYQ</sequence>
<reference evidence="1 2" key="1">
    <citation type="submission" date="2019-04" db="EMBL/GenBank/DDBJ databases">
        <title>Genome of a novel bacterium Candidatus Jettenia ecosi reconstructed from metagenome of an anammox bioreactor.</title>
        <authorList>
            <person name="Mardanov A.V."/>
            <person name="Beletsky A.V."/>
            <person name="Ravin N.V."/>
            <person name="Botchkova E.A."/>
            <person name="Litti Y.V."/>
            <person name="Nozhevnikova A.N."/>
        </authorList>
    </citation>
    <scope>NUCLEOTIDE SEQUENCE [LARGE SCALE GENOMIC DNA]</scope>
    <source>
        <strain evidence="1">J2</strain>
    </source>
</reference>
<name>A0A533QAH1_9BACT</name>